<dbReference type="GO" id="GO:0016491">
    <property type="term" value="F:oxidoreductase activity"/>
    <property type="evidence" value="ECO:0007669"/>
    <property type="project" value="UniProtKB-KW"/>
</dbReference>
<feature type="transmembrane region" description="Helical" evidence="3">
    <location>
        <begin position="177"/>
        <end position="200"/>
    </location>
</feature>
<dbReference type="EC" id="1.6.5.3" evidence="5"/>
<dbReference type="InterPro" id="IPR000014">
    <property type="entry name" value="PAS"/>
</dbReference>
<dbReference type="GO" id="GO:0004673">
    <property type="term" value="F:protein histidine kinase activity"/>
    <property type="evidence" value="ECO:0007669"/>
    <property type="project" value="UniProtKB-EC"/>
</dbReference>
<keyword evidence="3" id="KW-0812">Transmembrane</keyword>
<feature type="transmembrane region" description="Helical" evidence="3">
    <location>
        <begin position="284"/>
        <end position="306"/>
    </location>
</feature>
<dbReference type="GeneID" id="14908034"/>
<evidence type="ECO:0000256" key="2">
    <source>
        <dbReference type="SAM" id="MobiDB-lite"/>
    </source>
</evidence>
<feature type="transmembrane region" description="Helical" evidence="3">
    <location>
        <begin position="34"/>
        <end position="55"/>
    </location>
</feature>
<evidence type="ECO:0000313" key="5">
    <source>
        <dbReference type="EMBL" id="EGR31898.1"/>
    </source>
</evidence>
<keyword evidence="5" id="KW-0456">Lyase</keyword>
<dbReference type="InParanoid" id="G0QSA0"/>
<feature type="transmembrane region" description="Helical" evidence="3">
    <location>
        <begin position="122"/>
        <end position="143"/>
    </location>
</feature>
<dbReference type="EC" id="2.7.13.3" evidence="5"/>
<evidence type="ECO:0000313" key="6">
    <source>
        <dbReference type="Proteomes" id="UP000008983"/>
    </source>
</evidence>
<dbReference type="eggNOG" id="ENOG502SI7Y">
    <property type="taxonomic scope" value="Eukaryota"/>
</dbReference>
<accession>G0QSA0</accession>
<dbReference type="EC" id="2.4.1.69" evidence="5"/>
<protein>
    <submittedName>
        <fullName evidence="5">PAS domain S-box family protein</fullName>
        <ecNumber evidence="5">1.6.5.3</ecNumber>
        <ecNumber evidence="5">2.4.1.69</ecNumber>
        <ecNumber evidence="5">2.7.13.3</ecNumber>
        <ecNumber evidence="5">4.2.1.113</ecNumber>
    </submittedName>
</protein>
<reference evidence="5 6" key="1">
    <citation type="submission" date="2011-07" db="EMBL/GenBank/DDBJ databases">
        <authorList>
            <person name="Coyne R."/>
            <person name="Brami D."/>
            <person name="Johnson J."/>
            <person name="Hostetler J."/>
            <person name="Hannick L."/>
            <person name="Clark T."/>
            <person name="Cassidy-Hanley D."/>
            <person name="Inman J."/>
        </authorList>
    </citation>
    <scope>NUCLEOTIDE SEQUENCE [LARGE SCALE GENOMIC DNA]</scope>
    <source>
        <strain evidence="5 6">G5</strain>
    </source>
</reference>
<dbReference type="OMA" id="TCETFAN"/>
<dbReference type="EMBL" id="GL983809">
    <property type="protein sequence ID" value="EGR31898.1"/>
    <property type="molecule type" value="Genomic_DNA"/>
</dbReference>
<evidence type="ECO:0000256" key="1">
    <source>
        <dbReference type="SAM" id="Coils"/>
    </source>
</evidence>
<feature type="transmembrane region" description="Helical" evidence="3">
    <location>
        <begin position="67"/>
        <end position="85"/>
    </location>
</feature>
<feature type="compositionally biased region" description="Acidic residues" evidence="2">
    <location>
        <begin position="1022"/>
        <end position="1036"/>
    </location>
</feature>
<dbReference type="InterPro" id="IPR052994">
    <property type="entry name" value="Tiny_macrocysts_regulators"/>
</dbReference>
<proteinExistence type="predicted"/>
<dbReference type="PANTHER" id="PTHR31600">
    <property type="entry name" value="TINY MACROCYSTS PROTEIN B-RELATED"/>
    <property type="match status" value="1"/>
</dbReference>
<keyword evidence="5" id="KW-0328">Glycosyltransferase</keyword>
<evidence type="ECO:0000259" key="4">
    <source>
        <dbReference type="PROSITE" id="PS50112"/>
    </source>
</evidence>
<dbReference type="Pfam" id="PF13426">
    <property type="entry name" value="PAS_9"/>
    <property type="match status" value="1"/>
</dbReference>
<feature type="compositionally biased region" description="Low complexity" evidence="2">
    <location>
        <begin position="395"/>
        <end position="410"/>
    </location>
</feature>
<dbReference type="OrthoDB" id="542352at2759"/>
<keyword evidence="3" id="KW-1133">Transmembrane helix</keyword>
<dbReference type="PANTHER" id="PTHR31600:SF2">
    <property type="entry name" value="GAMETE ENRICHED GENE 10 PROTEIN-RELATED"/>
    <property type="match status" value="1"/>
</dbReference>
<keyword evidence="6" id="KW-1185">Reference proteome</keyword>
<gene>
    <name evidence="5" type="ORF">IMG5_100480</name>
</gene>
<dbReference type="InterPro" id="IPR057352">
    <property type="entry name" value="TPR_TmcB/C"/>
</dbReference>
<keyword evidence="5" id="KW-0560">Oxidoreductase</keyword>
<feature type="compositionally biased region" description="Low complexity" evidence="2">
    <location>
        <begin position="1041"/>
        <end position="1052"/>
    </location>
</feature>
<feature type="region of interest" description="Disordered" evidence="2">
    <location>
        <begin position="389"/>
        <end position="411"/>
    </location>
</feature>
<keyword evidence="5" id="KW-0808">Transferase</keyword>
<dbReference type="RefSeq" id="XP_004035384.1">
    <property type="nucleotide sequence ID" value="XM_004035336.1"/>
</dbReference>
<name>G0QSA0_ICHMU</name>
<feature type="transmembrane region" description="Helical" evidence="3">
    <location>
        <begin position="1282"/>
        <end position="1303"/>
    </location>
</feature>
<keyword evidence="3" id="KW-0472">Membrane</keyword>
<feature type="transmembrane region" description="Helical" evidence="3">
    <location>
        <begin position="1628"/>
        <end position="1647"/>
    </location>
</feature>
<dbReference type="STRING" id="857967.G0QSA0"/>
<feature type="region of interest" description="Disordered" evidence="2">
    <location>
        <begin position="1021"/>
        <end position="1052"/>
    </location>
</feature>
<feature type="transmembrane region" description="Helical" evidence="3">
    <location>
        <begin position="244"/>
        <end position="264"/>
    </location>
</feature>
<dbReference type="GO" id="GO:0043748">
    <property type="term" value="F:O-succinylbenzoate synthase activity"/>
    <property type="evidence" value="ECO:0007669"/>
    <property type="project" value="UniProtKB-EC"/>
</dbReference>
<dbReference type="Proteomes" id="UP000008983">
    <property type="component" value="Unassembled WGS sequence"/>
</dbReference>
<dbReference type="PROSITE" id="PS50112">
    <property type="entry name" value="PAS"/>
    <property type="match status" value="1"/>
</dbReference>
<dbReference type="EC" id="4.2.1.113" evidence="5"/>
<feature type="transmembrane region" description="Helical" evidence="3">
    <location>
        <begin position="220"/>
        <end position="237"/>
    </location>
</feature>
<dbReference type="GO" id="GO:0008107">
    <property type="term" value="F:galactoside 2-alpha-L-fucosyltransferase activity"/>
    <property type="evidence" value="ECO:0007669"/>
    <property type="project" value="UniProtKB-EC"/>
</dbReference>
<feature type="coiled-coil region" evidence="1">
    <location>
        <begin position="1168"/>
        <end position="1195"/>
    </location>
</feature>
<dbReference type="Gene3D" id="3.30.450.20">
    <property type="entry name" value="PAS domain"/>
    <property type="match status" value="1"/>
</dbReference>
<feature type="transmembrane region" description="Helical" evidence="3">
    <location>
        <begin position="1086"/>
        <end position="1107"/>
    </location>
</feature>
<feature type="transmembrane region" description="Helical" evidence="3">
    <location>
        <begin position="91"/>
        <end position="115"/>
    </location>
</feature>
<sequence length="1691" mass="199082">MLNLCFEFLFIILKHDELSLSINTILAIIQYFQIIYFAFHPIVINFLYFFFFFKYNKKVSKLWDSNLANNAAQVFGYVGIFHIYRSQTWNICLIVFYIGFIIKLIYSLCFLYCCVTLNRQKIFPNLVTNFIVITTNLLINILYMPFLDVFLIIVNCSGEIIQISLKQFKYQQGMHIFYFSVSIFCIIMLLLFIFIFGYLYFDGIYNEFKGNSKKNNRGNITLIIYETVLIFSLNFLNGANQTNFIVVIYLIGSAFVFYMIHINSPFNNIIIQKVWSYLQSVNTWTAIMLAIACVKQSIYIQIYIIFYKYINIFNKKAININVNKFEDPQEVIDHVIYVQKLVYNDIKKTKSGQLLNGYIEFHNKTCLNAVCPLKKVKFSVILKKNEHEQAKKNNKQNNNNNNQNNNNNNNYQRQDKRYQFCQETLCKLFEQNILKFPTNINLRINYAVYLMKVIKSKQHALNQIIEAESFKQSFDEKFILYYIKKVIENEICELSNNDDDYGNQKTQESEINNFKLAMEQTVALLMEFWSQFSDEKPDLIKLYDIGSKLFPLKQLVDTMQKKITRGKGEQIPKVLRVYSKYLIDIFNDKKNGVLLLEKANKIEQNILNKKEFHIGYTSEINLDGKEDGIAFMTMEDEKLGELLTCNLTLASLFGYNKQDLINKNVTMLQPIIYMQHHQDILKYYIEKETKNGTQQPQDISVREKILHIQGKNKQQYIFPITLKIQPVYHAIKDGNEYLGIFKKEKAIKNIAYIQSDEKGIIKDISSCKIKNICRHKFYYSKIFYKKACINILGIDIKIITLQQISIQKIFEDIDDYRQECLSKQGKIINYTFPKFHDDSVIFGKSDKMTKLLVQMQDIKFKYKGDDKLGNIFKIEQIQDKPLKSQKSKITQTTLVLSEKKQILGAFQFKLHIQEDEDILYNGQFIESENYSDQNNNIETTQFDQSQIQQGNDSKFENANNLSQYLNNNIVFLKSNQINEEKQNNQASQQQLEFQIKKNYCEGIKTYRLVNNQLQDIEKYKDDEQDEDEENMEDDKLEEQQQHQNYKNKQNQLNLTESKGNINAFDYSRALNDELDKQSESIIVQQLKYFSIFVIIIMIMISCIEFGINNNYILTQKDGYQKVQLESQRLACINEMISYIREINLLALDIRIPQYKIQSVANPDKQSDFTALKERILNTINELKDLNQNLINLQSSSDKIVDIQYLENQQKTSLNINSVTEQIISRAHAIIQQNLDFIKNQQTDNFYIQFNGLNDYSVKILTIMDEKNASLIDNIYHMQNYQIIFLIVSICIMLIFSVILTFLLGKTIFAKQIILSVFLDISEKTSKYLYTSCENFIAQINTGEEDDIYSEGYAFIDDKDDFDDQKGSIFGKKRKKFKNADRGTFGFFFKMLLISIFFEVYFFVNYFLERNQLSIMSQLLLEFNCTNFSEGFYSLALNGQKQLFINKGQAFLNGQAENQVAQMIENFFNVDATIHQQHALNSPVFDTSIGYQDSFENIMFKDPCNIMVERKSVSQNECDNFQYQIVKQGIITVTVRFFQLIRYFKDRYDWIIKNPTTQFNFTQFKGYVKIQNRDISIQQNNLLNLLRLNDSYELNSIQVIYLKSAYRYLQEQFMKQNEYSINNFKVQRVMLLVIFIVCLLVGLLIYWLPFLQHLNKEIWSTKCLLSFIPVDEMTKVQNIAIFIKDIILEKKI</sequence>
<dbReference type="Pfam" id="PF25474">
    <property type="entry name" value="TPR_TmcB"/>
    <property type="match status" value="1"/>
</dbReference>
<feature type="transmembrane region" description="Helical" evidence="3">
    <location>
        <begin position="1382"/>
        <end position="1407"/>
    </location>
</feature>
<feature type="domain" description="PAS" evidence="4">
    <location>
        <begin position="640"/>
        <end position="692"/>
    </location>
</feature>
<organism evidence="5 6">
    <name type="scientific">Ichthyophthirius multifiliis</name>
    <name type="common">White spot disease agent</name>
    <name type="synonym">Ich</name>
    <dbReference type="NCBI Taxonomy" id="5932"/>
    <lineage>
        <taxon>Eukaryota</taxon>
        <taxon>Sar</taxon>
        <taxon>Alveolata</taxon>
        <taxon>Ciliophora</taxon>
        <taxon>Intramacronucleata</taxon>
        <taxon>Oligohymenophorea</taxon>
        <taxon>Hymenostomatida</taxon>
        <taxon>Ophryoglenina</taxon>
        <taxon>Ichthyophthirius</taxon>
    </lineage>
</organism>
<evidence type="ECO:0000256" key="3">
    <source>
        <dbReference type="SAM" id="Phobius"/>
    </source>
</evidence>
<keyword evidence="1" id="KW-0175">Coiled coil</keyword>